<dbReference type="GO" id="GO:0005886">
    <property type="term" value="C:plasma membrane"/>
    <property type="evidence" value="ECO:0007669"/>
    <property type="project" value="UniProtKB-SubCell"/>
</dbReference>
<dbReference type="InterPro" id="IPR023834">
    <property type="entry name" value="T7SS_pept_S8A_mycosin"/>
</dbReference>
<evidence type="ECO:0000256" key="11">
    <source>
        <dbReference type="SAM" id="MobiDB-lite"/>
    </source>
</evidence>
<dbReference type="Proteomes" id="UP000176087">
    <property type="component" value="Unassembled WGS sequence"/>
</dbReference>
<feature type="domain" description="Peptidase S8/S53" evidence="14">
    <location>
        <begin position="53"/>
        <end position="303"/>
    </location>
</feature>
<feature type="compositionally biased region" description="Low complexity" evidence="11">
    <location>
        <begin position="407"/>
        <end position="424"/>
    </location>
</feature>
<keyword evidence="13" id="KW-0732">Signal</keyword>
<feature type="active site" description="Charge relay system" evidence="10">
    <location>
        <position position="96"/>
    </location>
</feature>
<protein>
    <recommendedName>
        <fullName evidence="14">Peptidase S8/S53 domain-containing protein</fullName>
    </recommendedName>
</protein>
<dbReference type="GO" id="GO:0004252">
    <property type="term" value="F:serine-type endopeptidase activity"/>
    <property type="evidence" value="ECO:0007669"/>
    <property type="project" value="UniProtKB-UniRule"/>
</dbReference>
<feature type="active site" description="Charge relay system" evidence="10">
    <location>
        <position position="62"/>
    </location>
</feature>
<reference evidence="15 16" key="1">
    <citation type="journal article" date="2016" name="Front. Microbiol.">
        <title>Comparative Genomics Analysis of Streptomyces Species Reveals Their Adaptation to the Marine Environment and Their Diversity at the Genomic Level.</title>
        <authorList>
            <person name="Tian X."/>
            <person name="Zhang Z."/>
            <person name="Yang T."/>
            <person name="Chen M."/>
            <person name="Li J."/>
            <person name="Chen F."/>
            <person name="Yang J."/>
            <person name="Li W."/>
            <person name="Zhang B."/>
            <person name="Zhang Z."/>
            <person name="Wu J."/>
            <person name="Zhang C."/>
            <person name="Long L."/>
            <person name="Xiao J."/>
        </authorList>
    </citation>
    <scope>NUCLEOTIDE SEQUENCE [LARGE SCALE GENOMIC DNA]</scope>
    <source>
        <strain evidence="15 16">SCSIO 10390</strain>
    </source>
</reference>
<feature type="region of interest" description="Disordered" evidence="11">
    <location>
        <begin position="388"/>
        <end position="434"/>
    </location>
</feature>
<dbReference type="PANTHER" id="PTHR43806">
    <property type="entry name" value="PEPTIDASE S8"/>
    <property type="match status" value="1"/>
</dbReference>
<evidence type="ECO:0000256" key="1">
    <source>
        <dbReference type="ARBA" id="ARBA00004162"/>
    </source>
</evidence>
<dbReference type="PRINTS" id="PR00723">
    <property type="entry name" value="SUBTILISIN"/>
</dbReference>
<evidence type="ECO:0000256" key="13">
    <source>
        <dbReference type="SAM" id="SignalP"/>
    </source>
</evidence>
<dbReference type="RefSeq" id="WP_070013569.1">
    <property type="nucleotide sequence ID" value="NZ_LJGS01000044.1"/>
</dbReference>
<dbReference type="Gene3D" id="3.40.50.200">
    <property type="entry name" value="Peptidase S8/S53 domain"/>
    <property type="match status" value="1"/>
</dbReference>
<feature type="active site" description="Charge relay system" evidence="10">
    <location>
        <position position="251"/>
    </location>
</feature>
<evidence type="ECO:0000259" key="14">
    <source>
        <dbReference type="Pfam" id="PF00082"/>
    </source>
</evidence>
<evidence type="ECO:0000256" key="2">
    <source>
        <dbReference type="ARBA" id="ARBA00011073"/>
    </source>
</evidence>
<comment type="caution">
    <text evidence="15">The sequence shown here is derived from an EMBL/GenBank/DDBJ whole genome shotgun (WGS) entry which is preliminary data.</text>
</comment>
<dbReference type="InterPro" id="IPR050131">
    <property type="entry name" value="Peptidase_S8_subtilisin-like"/>
</dbReference>
<evidence type="ECO:0000256" key="7">
    <source>
        <dbReference type="ARBA" id="ARBA00022825"/>
    </source>
</evidence>
<organism evidence="15 16">
    <name type="scientific">Streptomyces abyssalis</name>
    <dbReference type="NCBI Taxonomy" id="933944"/>
    <lineage>
        <taxon>Bacteria</taxon>
        <taxon>Bacillati</taxon>
        <taxon>Actinomycetota</taxon>
        <taxon>Actinomycetes</taxon>
        <taxon>Kitasatosporales</taxon>
        <taxon>Streptomycetaceae</taxon>
        <taxon>Streptomyces</taxon>
    </lineage>
</organism>
<dbReference type="SUPFAM" id="SSF52743">
    <property type="entry name" value="Subtilisin-like"/>
    <property type="match status" value="1"/>
</dbReference>
<evidence type="ECO:0000256" key="10">
    <source>
        <dbReference type="PROSITE-ProRule" id="PRU01240"/>
    </source>
</evidence>
<dbReference type="STRING" id="933944.AN215_15400"/>
<evidence type="ECO:0000313" key="15">
    <source>
        <dbReference type="EMBL" id="OEU87729.1"/>
    </source>
</evidence>
<dbReference type="PROSITE" id="PS51892">
    <property type="entry name" value="SUBTILASE"/>
    <property type="match status" value="1"/>
</dbReference>
<dbReference type="Pfam" id="PF00082">
    <property type="entry name" value="Peptidase_S8"/>
    <property type="match status" value="1"/>
</dbReference>
<feature type="chain" id="PRO_5009195741" description="Peptidase S8/S53 domain-containing protein" evidence="13">
    <location>
        <begin position="30"/>
        <end position="434"/>
    </location>
</feature>
<evidence type="ECO:0000256" key="9">
    <source>
        <dbReference type="ARBA" id="ARBA00023136"/>
    </source>
</evidence>
<feature type="region of interest" description="Disordered" evidence="11">
    <location>
        <begin position="83"/>
        <end position="108"/>
    </location>
</feature>
<evidence type="ECO:0000256" key="6">
    <source>
        <dbReference type="ARBA" id="ARBA00022801"/>
    </source>
</evidence>
<dbReference type="InterPro" id="IPR015500">
    <property type="entry name" value="Peptidase_S8_subtilisin-rel"/>
</dbReference>
<evidence type="ECO:0000256" key="8">
    <source>
        <dbReference type="ARBA" id="ARBA00022989"/>
    </source>
</evidence>
<dbReference type="EMBL" id="LJGT01000040">
    <property type="protein sequence ID" value="OEU87729.1"/>
    <property type="molecule type" value="Genomic_DNA"/>
</dbReference>
<keyword evidence="3" id="KW-1003">Cell membrane</keyword>
<name>A0A1E7JJD3_9ACTN</name>
<gene>
    <name evidence="15" type="ORF">AN215_15400</name>
</gene>
<dbReference type="PANTHER" id="PTHR43806:SF11">
    <property type="entry name" value="CEREVISIN-RELATED"/>
    <property type="match status" value="1"/>
</dbReference>
<dbReference type="InterPro" id="IPR000209">
    <property type="entry name" value="Peptidase_S8/S53_dom"/>
</dbReference>
<dbReference type="PATRIC" id="fig|933944.5.peg.1113"/>
<evidence type="ECO:0000313" key="16">
    <source>
        <dbReference type="Proteomes" id="UP000176087"/>
    </source>
</evidence>
<dbReference type="AlphaFoldDB" id="A0A1E7JJD3"/>
<keyword evidence="6 10" id="KW-0378">Hydrolase</keyword>
<accession>A0A1E7JJD3</accession>
<dbReference type="OrthoDB" id="9798386at2"/>
<evidence type="ECO:0000256" key="12">
    <source>
        <dbReference type="SAM" id="Phobius"/>
    </source>
</evidence>
<comment type="subcellular location">
    <subcellularLocation>
        <location evidence="1">Cell membrane</location>
        <topology evidence="1">Single-pass membrane protein</topology>
    </subcellularLocation>
</comment>
<keyword evidence="4 10" id="KW-0645">Protease</keyword>
<evidence type="ECO:0000256" key="3">
    <source>
        <dbReference type="ARBA" id="ARBA00022475"/>
    </source>
</evidence>
<comment type="similarity">
    <text evidence="2 10">Belongs to the peptidase S8 family.</text>
</comment>
<feature type="transmembrane region" description="Helical" evidence="12">
    <location>
        <begin position="359"/>
        <end position="383"/>
    </location>
</feature>
<dbReference type="InterPro" id="IPR036852">
    <property type="entry name" value="Peptidase_S8/S53_dom_sf"/>
</dbReference>
<keyword evidence="8 12" id="KW-1133">Transmembrane helix</keyword>
<keyword evidence="7 10" id="KW-0720">Serine protease</keyword>
<feature type="signal peptide" evidence="13">
    <location>
        <begin position="1"/>
        <end position="29"/>
    </location>
</feature>
<dbReference type="GO" id="GO:0006508">
    <property type="term" value="P:proteolysis"/>
    <property type="evidence" value="ECO:0007669"/>
    <property type="project" value="UniProtKB-KW"/>
</dbReference>
<sequence>MGITRTLRVVSSAALTGALVFTSAPNASADQVRDDQWALKSLEADAIWKTTRGKGQTIAVMDNGVNANHPDLKGNVLKGKDFIDGGSTAPAPGESHGTSMASLIAGHGHGPGSADGVMGLAPEAKILPIVDDGSRENGSAASIRYAVDRGASVINISQSGSTSVPEEAKAIEYALKNDVLVVAGAGNTGAQVRYPAAYPGVLAVSAVEQDGAFWPKSNRGPQVRLSAPGSRIVSAGAPDNLDGYGRASGTSDATAYVSAAAALLQSKYPDLTVGQIANRLTKTAGMPASEKGGKLPDERYGYGSIRPLAALQEDVPKGSKYGPLSVPEQLKTEEKFAEEIAEKKRESKAQQAESDKEAVILWIITGVLALLLIGAIVLTIVLVRRRKKNRNNGPGAPGGPGYPPGQAPGYGQFPPQQGPYAQQPTAPPQQPPYN</sequence>
<dbReference type="NCBIfam" id="TIGR03921">
    <property type="entry name" value="T7SS_mycosin"/>
    <property type="match status" value="1"/>
</dbReference>
<proteinExistence type="inferred from homology"/>
<evidence type="ECO:0000256" key="5">
    <source>
        <dbReference type="ARBA" id="ARBA00022692"/>
    </source>
</evidence>
<keyword evidence="5 12" id="KW-0812">Transmembrane</keyword>
<feature type="compositionally biased region" description="Pro residues" evidence="11">
    <location>
        <begin position="425"/>
        <end position="434"/>
    </location>
</feature>
<evidence type="ECO:0000256" key="4">
    <source>
        <dbReference type="ARBA" id="ARBA00022670"/>
    </source>
</evidence>
<keyword evidence="16" id="KW-1185">Reference proteome</keyword>
<keyword evidence="9 12" id="KW-0472">Membrane</keyword>